<dbReference type="AlphaFoldDB" id="A0A8C4WWL1"/>
<dbReference type="InterPro" id="IPR045030">
    <property type="entry name" value="LYSM1-4"/>
</dbReference>
<evidence type="ECO:0000313" key="4">
    <source>
        <dbReference type="Ensembl" id="ENSEBUP00000016085.1"/>
    </source>
</evidence>
<sequence length="202" mass="22073">MSEADESRRSLTSRARTRSYGSTARHCAVQPTETLVHRLDESDTLQGLAVKYGVAMEQIKLANRLYTSDSIFLKKTLLIPVYSKPPDSPPCGADGQLENSTPECDAGHSTPKEVSARDYLSKLDSQIRRHKMTAKKIHKAMSASVDSASDARTVSSTSYQSSQNETEVAICCPLPRQCPPANHASVQVETALSVPYEEACQL</sequence>
<dbReference type="Gene3D" id="3.10.350.10">
    <property type="entry name" value="LysM domain"/>
    <property type="match status" value="1"/>
</dbReference>
<dbReference type="PANTHER" id="PTHR20932">
    <property type="entry name" value="LYSM AND PUTATIVE PEPTIDOGLYCAN-BINDING DOMAIN-CONTAINING PROTEIN"/>
    <property type="match status" value="1"/>
</dbReference>
<dbReference type="Ensembl" id="ENSEBUT00000016661.1">
    <property type="protein sequence ID" value="ENSEBUP00000016085.1"/>
    <property type="gene ID" value="ENSEBUG00000010121.1"/>
</dbReference>
<evidence type="ECO:0000256" key="2">
    <source>
        <dbReference type="SAM" id="MobiDB-lite"/>
    </source>
</evidence>
<dbReference type="InterPro" id="IPR018392">
    <property type="entry name" value="LysM"/>
</dbReference>
<evidence type="ECO:0000256" key="1">
    <source>
        <dbReference type="ARBA" id="ARBA00040996"/>
    </source>
</evidence>
<dbReference type="Proteomes" id="UP000694388">
    <property type="component" value="Unplaced"/>
</dbReference>
<keyword evidence="5" id="KW-1185">Reference proteome</keyword>
<name>A0A8C4WWL1_EPTBU</name>
<dbReference type="OMA" id="HRMDVQI"/>
<proteinExistence type="predicted"/>
<feature type="region of interest" description="Disordered" evidence="2">
    <location>
        <begin position="1"/>
        <end position="26"/>
    </location>
</feature>
<dbReference type="PANTHER" id="PTHR20932:SF2">
    <property type="entry name" value="AND PUTATIVE PEPTIDOGLYCAN-BINDING DOMAIN-CONTAINING PROTEIN 1-RELATED"/>
    <property type="match status" value="1"/>
</dbReference>
<dbReference type="SUPFAM" id="SSF54106">
    <property type="entry name" value="LysM domain"/>
    <property type="match status" value="1"/>
</dbReference>
<dbReference type="InterPro" id="IPR036779">
    <property type="entry name" value="LysM_dom_sf"/>
</dbReference>
<feature type="region of interest" description="Disordered" evidence="2">
    <location>
        <begin position="84"/>
        <end position="112"/>
    </location>
</feature>
<protein>
    <recommendedName>
        <fullName evidence="1">LysM and putative peptidoglycan-binding domain-containing protein 1</fullName>
    </recommendedName>
</protein>
<dbReference type="PROSITE" id="PS51782">
    <property type="entry name" value="LYSM"/>
    <property type="match status" value="1"/>
</dbReference>
<dbReference type="Pfam" id="PF01476">
    <property type="entry name" value="LysM"/>
    <property type="match status" value="1"/>
</dbReference>
<reference evidence="4" key="1">
    <citation type="submission" date="2025-08" db="UniProtKB">
        <authorList>
            <consortium name="Ensembl"/>
        </authorList>
    </citation>
    <scope>IDENTIFICATION</scope>
</reference>
<reference evidence="4" key="2">
    <citation type="submission" date="2025-09" db="UniProtKB">
        <authorList>
            <consortium name="Ensembl"/>
        </authorList>
    </citation>
    <scope>IDENTIFICATION</scope>
</reference>
<dbReference type="GeneTree" id="ENSGT00940000160054"/>
<evidence type="ECO:0000259" key="3">
    <source>
        <dbReference type="PROSITE" id="PS51782"/>
    </source>
</evidence>
<evidence type="ECO:0000313" key="5">
    <source>
        <dbReference type="Proteomes" id="UP000694388"/>
    </source>
</evidence>
<organism evidence="4 5">
    <name type="scientific">Eptatretus burgeri</name>
    <name type="common">Inshore hagfish</name>
    <dbReference type="NCBI Taxonomy" id="7764"/>
    <lineage>
        <taxon>Eukaryota</taxon>
        <taxon>Metazoa</taxon>
        <taxon>Chordata</taxon>
        <taxon>Craniata</taxon>
        <taxon>Vertebrata</taxon>
        <taxon>Cyclostomata</taxon>
        <taxon>Myxini</taxon>
        <taxon>Myxiniformes</taxon>
        <taxon>Myxinidae</taxon>
        <taxon>Eptatretinae</taxon>
        <taxon>Eptatretus</taxon>
    </lineage>
</organism>
<feature type="domain" description="LysM" evidence="3">
    <location>
        <begin position="35"/>
        <end position="79"/>
    </location>
</feature>
<dbReference type="CDD" id="cd00118">
    <property type="entry name" value="LysM"/>
    <property type="match status" value="1"/>
</dbReference>
<accession>A0A8C4WWL1</accession>
<dbReference type="SMART" id="SM00257">
    <property type="entry name" value="LysM"/>
    <property type="match status" value="1"/>
</dbReference>